<dbReference type="EMBL" id="QGDO01000003">
    <property type="protein sequence ID" value="PWJ42323.1"/>
    <property type="molecule type" value="Genomic_DNA"/>
</dbReference>
<dbReference type="AlphaFoldDB" id="A0A315ZB87"/>
<organism evidence="1 2">
    <name type="scientific">Sediminitomix flava</name>
    <dbReference type="NCBI Taxonomy" id="379075"/>
    <lineage>
        <taxon>Bacteria</taxon>
        <taxon>Pseudomonadati</taxon>
        <taxon>Bacteroidota</taxon>
        <taxon>Cytophagia</taxon>
        <taxon>Cytophagales</taxon>
        <taxon>Flammeovirgaceae</taxon>
        <taxon>Sediminitomix</taxon>
    </lineage>
</organism>
<keyword evidence="2" id="KW-1185">Reference proteome</keyword>
<evidence type="ECO:0000313" key="1">
    <source>
        <dbReference type="EMBL" id="PWJ42323.1"/>
    </source>
</evidence>
<proteinExistence type="predicted"/>
<sequence length="363" mass="41072">MNLLCKYNLNHFKGLSLVLKILLSLLCYFQKVEVCAQDVQLTQANASPLYLNPALTGSNYDMRAAVSYRNQWVGLPANFQTYLASFDYFHEKSRMSVGSLIIQDQRFDSGNKRLTELSLISSASYLLEINKDLHLSVGLQVGVIQGSLDFYGFIFSDQLDDKGITGPSLENLPSTNVFNPDVNAGILLFNKQYWFGFSAYHLTTPNISFLSEGGITKPIRYNLNAGYVIPLKYNKRYGVPNLKNYNVTVTGLYQREGNAQQFTIGGYYTNMPIIVGFWYRGMPFLKNASDYEQINHDAVAFLFGLRVKKFQFGYSFDYSLSKLPSGQSLSHEISLAYPLHSYDENPKKPKKKKTKVICPLPTI</sequence>
<dbReference type="NCBIfam" id="TIGR03519">
    <property type="entry name" value="T9SS_PorP_fam"/>
    <property type="match status" value="1"/>
</dbReference>
<evidence type="ECO:0000313" key="2">
    <source>
        <dbReference type="Proteomes" id="UP000245535"/>
    </source>
</evidence>
<name>A0A315ZB87_SEDFL</name>
<dbReference type="Pfam" id="PF11751">
    <property type="entry name" value="PorP_SprF"/>
    <property type="match status" value="1"/>
</dbReference>
<comment type="caution">
    <text evidence="1">The sequence shown here is derived from an EMBL/GenBank/DDBJ whole genome shotgun (WGS) entry which is preliminary data.</text>
</comment>
<protein>
    <submittedName>
        <fullName evidence="1">Type IX secretion system PorP/SprF family membrane protein</fullName>
    </submittedName>
</protein>
<dbReference type="InterPro" id="IPR019861">
    <property type="entry name" value="PorP/SprF_Bacteroidetes"/>
</dbReference>
<reference evidence="1 2" key="1">
    <citation type="submission" date="2018-03" db="EMBL/GenBank/DDBJ databases">
        <title>Genomic Encyclopedia of Archaeal and Bacterial Type Strains, Phase II (KMG-II): from individual species to whole genera.</title>
        <authorList>
            <person name="Goeker M."/>
        </authorList>
    </citation>
    <scope>NUCLEOTIDE SEQUENCE [LARGE SCALE GENOMIC DNA]</scope>
    <source>
        <strain evidence="1 2">DSM 28229</strain>
    </source>
</reference>
<gene>
    <name evidence="1" type="ORF">BC781_103575</name>
</gene>
<accession>A0A315ZB87</accession>
<dbReference type="Proteomes" id="UP000245535">
    <property type="component" value="Unassembled WGS sequence"/>
</dbReference>